<dbReference type="SUPFAM" id="SSF49785">
    <property type="entry name" value="Galactose-binding domain-like"/>
    <property type="match status" value="1"/>
</dbReference>
<dbReference type="Gene3D" id="2.60.120.260">
    <property type="entry name" value="Galactose-binding domain-like"/>
    <property type="match status" value="1"/>
</dbReference>
<comment type="caution">
    <text evidence="2">The sequence shown here is derived from an EMBL/GenBank/DDBJ whole genome shotgun (WGS) entry which is preliminary data.</text>
</comment>
<protein>
    <recommendedName>
        <fullName evidence="4">CBM-cenC domain-containing protein</fullName>
    </recommendedName>
</protein>
<proteinExistence type="predicted"/>
<organism evidence="2 3">
    <name type="scientific">Sphingomonas yantingensis</name>
    <dbReference type="NCBI Taxonomy" id="1241761"/>
    <lineage>
        <taxon>Bacteria</taxon>
        <taxon>Pseudomonadati</taxon>
        <taxon>Pseudomonadota</taxon>
        <taxon>Alphaproteobacteria</taxon>
        <taxon>Sphingomonadales</taxon>
        <taxon>Sphingomonadaceae</taxon>
        <taxon>Sphingomonas</taxon>
    </lineage>
</organism>
<feature type="signal peptide" evidence="1">
    <location>
        <begin position="1"/>
        <end position="19"/>
    </location>
</feature>
<dbReference type="EMBL" id="JACIJJ010000001">
    <property type="protein sequence ID" value="MBB5697349.1"/>
    <property type="molecule type" value="Genomic_DNA"/>
</dbReference>
<dbReference type="RefSeq" id="WP_184024291.1">
    <property type="nucleotide sequence ID" value="NZ_JACIJJ010000001.1"/>
</dbReference>
<keyword evidence="1" id="KW-0732">Signal</keyword>
<reference evidence="2 3" key="1">
    <citation type="submission" date="2020-08" db="EMBL/GenBank/DDBJ databases">
        <title>Genomic Encyclopedia of Type Strains, Phase IV (KMG-IV): sequencing the most valuable type-strain genomes for metagenomic binning, comparative biology and taxonomic classification.</title>
        <authorList>
            <person name="Goeker M."/>
        </authorList>
    </citation>
    <scope>NUCLEOTIDE SEQUENCE [LARGE SCALE GENOMIC DNA]</scope>
    <source>
        <strain evidence="2 3">DSM 27244</strain>
    </source>
</reference>
<name>A0A7W9EGV7_9SPHN</name>
<evidence type="ECO:0008006" key="4">
    <source>
        <dbReference type="Google" id="ProtNLM"/>
    </source>
</evidence>
<accession>A0A7W9EGV7</accession>
<dbReference type="Proteomes" id="UP000557739">
    <property type="component" value="Unassembled WGS sequence"/>
</dbReference>
<evidence type="ECO:0000313" key="2">
    <source>
        <dbReference type="EMBL" id="MBB5697349.1"/>
    </source>
</evidence>
<dbReference type="InterPro" id="IPR008979">
    <property type="entry name" value="Galactose-bd-like_sf"/>
</dbReference>
<evidence type="ECO:0000313" key="3">
    <source>
        <dbReference type="Proteomes" id="UP000557739"/>
    </source>
</evidence>
<dbReference type="AlphaFoldDB" id="A0A7W9EGV7"/>
<keyword evidence="3" id="KW-1185">Reference proteome</keyword>
<feature type="chain" id="PRO_5031456057" description="CBM-cenC domain-containing protein" evidence="1">
    <location>
        <begin position="20"/>
        <end position="189"/>
    </location>
</feature>
<evidence type="ECO:0000256" key="1">
    <source>
        <dbReference type="SAM" id="SignalP"/>
    </source>
</evidence>
<gene>
    <name evidence="2" type="ORF">FHR19_000674</name>
</gene>
<sequence length="189" mass="19312">MKATTALALAAAPVWLATAQAPQGGNIFDKAINQPGIDWSLYGPDQKAKEVPAADVPGGNAVRVQVTRKGANPWDTGATYPTIKPVAAGDTLLAVVYLRAPDAKDGVTVPVPIGAGGADAPYTPIAAETVQVGSSWKRFYASGVSSAAYAPGKARISIQLAGARQVLEIGPAFLLDLGQGVDPAKLPKN</sequence>